<dbReference type="EMBL" id="RBUQ01000291">
    <property type="protein sequence ID" value="RMV30754.1"/>
    <property type="molecule type" value="Genomic_DNA"/>
</dbReference>
<dbReference type="SUPFAM" id="SSF56935">
    <property type="entry name" value="Porins"/>
    <property type="match status" value="1"/>
</dbReference>
<evidence type="ECO:0000259" key="10">
    <source>
        <dbReference type="Pfam" id="PF00593"/>
    </source>
</evidence>
<evidence type="ECO:0000256" key="2">
    <source>
        <dbReference type="ARBA" id="ARBA00022448"/>
    </source>
</evidence>
<dbReference type="PANTHER" id="PTHR30069:SF28">
    <property type="entry name" value="TONB-DEPENDENT RECEPTOR YNCD-RELATED"/>
    <property type="match status" value="1"/>
</dbReference>
<evidence type="ECO:0000259" key="11">
    <source>
        <dbReference type="Pfam" id="PF07715"/>
    </source>
</evidence>
<dbReference type="Gene3D" id="2.170.130.10">
    <property type="entry name" value="TonB-dependent receptor, plug domain"/>
    <property type="match status" value="1"/>
</dbReference>
<dbReference type="GO" id="GO:0015344">
    <property type="term" value="F:siderophore uptake transmembrane transporter activity"/>
    <property type="evidence" value="ECO:0007669"/>
    <property type="project" value="TreeGrafter"/>
</dbReference>
<keyword evidence="3 8" id="KW-1134">Transmembrane beta strand</keyword>
<dbReference type="Gene3D" id="2.40.170.20">
    <property type="entry name" value="TonB-dependent receptor, beta-barrel domain"/>
    <property type="match status" value="1"/>
</dbReference>
<name>A0A2V4PKA7_PSEYM</name>
<dbReference type="InterPro" id="IPR037066">
    <property type="entry name" value="Plug_dom_sf"/>
</dbReference>
<feature type="domain" description="TonB-dependent receptor plug" evidence="11">
    <location>
        <begin position="70"/>
        <end position="177"/>
    </location>
</feature>
<keyword evidence="12" id="KW-0675">Receptor</keyword>
<keyword evidence="2 8" id="KW-0813">Transport</keyword>
<dbReference type="RefSeq" id="WP_122295062.1">
    <property type="nucleotide sequence ID" value="NZ_CP067024.1"/>
</dbReference>
<comment type="caution">
    <text evidence="12">The sequence shown here is derived from an EMBL/GenBank/DDBJ whole genome shotgun (WGS) entry which is preliminary data.</text>
</comment>
<comment type="similarity">
    <text evidence="8 9">Belongs to the TonB-dependent receptor family.</text>
</comment>
<keyword evidence="4 8" id="KW-0812">Transmembrane</keyword>
<evidence type="ECO:0000256" key="7">
    <source>
        <dbReference type="ARBA" id="ARBA00023237"/>
    </source>
</evidence>
<evidence type="ECO:0000256" key="4">
    <source>
        <dbReference type="ARBA" id="ARBA00022692"/>
    </source>
</evidence>
<feature type="domain" description="TonB-dependent receptor-like beta-barrel" evidence="10">
    <location>
        <begin position="283"/>
        <end position="649"/>
    </location>
</feature>
<gene>
    <name evidence="12" type="ORF">ALP13_00713</name>
</gene>
<keyword evidence="5 9" id="KW-0798">TonB box</keyword>
<dbReference type="AlphaFoldDB" id="A0A2V4PKA7"/>
<evidence type="ECO:0000256" key="1">
    <source>
        <dbReference type="ARBA" id="ARBA00004571"/>
    </source>
</evidence>
<dbReference type="PANTHER" id="PTHR30069">
    <property type="entry name" value="TONB-DEPENDENT OUTER MEMBRANE RECEPTOR"/>
    <property type="match status" value="1"/>
</dbReference>
<dbReference type="InterPro" id="IPR039426">
    <property type="entry name" value="TonB-dep_rcpt-like"/>
</dbReference>
<dbReference type="PROSITE" id="PS51257">
    <property type="entry name" value="PROKAR_LIPOPROTEIN"/>
    <property type="match status" value="1"/>
</dbReference>
<evidence type="ECO:0000256" key="8">
    <source>
        <dbReference type="PROSITE-ProRule" id="PRU01360"/>
    </source>
</evidence>
<evidence type="ECO:0000256" key="5">
    <source>
        <dbReference type="ARBA" id="ARBA00023077"/>
    </source>
</evidence>
<dbReference type="InterPro" id="IPR036942">
    <property type="entry name" value="Beta-barrel_TonB_sf"/>
</dbReference>
<evidence type="ECO:0000256" key="3">
    <source>
        <dbReference type="ARBA" id="ARBA00022452"/>
    </source>
</evidence>
<sequence>MMLLQRRTDLPVHSCALLSCFFLLMPLSHLRAADAVHGLPAKIELDPLDIVGNRINVQPDLTSARAKLESRAASTAVIDAQSYRNGRATTVVDALGFAPGVLAQSRHGDEARFSIRGSGIQRGFLMRGIELYQDGIPLNHADGSGDFQSIEPLAAKYIEVWRGSSGLEYGSNALGGAVNFVSPTGRDSGPLLLRTQIGTYDQRRNQLAVAGAGDVFDGFLSITDSHQDGYRQQSATDSTRYFGNIGMRISQDLEARLFLTHLESMMEMPGSISKTALRNDPRSAGANYERLNAHNDYRLDRAALTLSWNASDQTEVETSFYVADRKRDHAMTFAVLQQDLIDTGLSVRMTTEFGQPDLTRKLTLGASYSRLEGNEDRFTNPDGKPGVMTRQSDLDANESTFYGQIKYGLSSYWAVEVGAQVVQAERKTAFKGLPAISYDERYEGMSPKIGVLFEPDDNTQWFMSMSRGYEAPPFGEITVNTQPLAEDQESTTWEFGYRHRRGDLQLDAVIYRSWIDRELLALTDSQGNSLGTVNADKTIHQGLELYANVPLAEQWSVRMNYLFNDFKFEGDSVYGDNKLAGIPRQFMRAELRWSPSSWLYIAPSVEWLPGKTYIDHANTLSASGYSLFNMTVGGELGRHTRWFVEGRNLADRNYAATTAVQANVRGVDGAYYFSGDGRSVYLGLEWRL</sequence>
<dbReference type="Pfam" id="PF00593">
    <property type="entry name" value="TonB_dep_Rec_b-barrel"/>
    <property type="match status" value="1"/>
</dbReference>
<evidence type="ECO:0000256" key="9">
    <source>
        <dbReference type="RuleBase" id="RU003357"/>
    </source>
</evidence>
<dbReference type="Pfam" id="PF07715">
    <property type="entry name" value="Plug"/>
    <property type="match status" value="1"/>
</dbReference>
<evidence type="ECO:0000256" key="6">
    <source>
        <dbReference type="ARBA" id="ARBA00023136"/>
    </source>
</evidence>
<protein>
    <submittedName>
        <fullName evidence="12">TonB-dependent receptor</fullName>
    </submittedName>
</protein>
<keyword evidence="7 8" id="KW-0998">Cell outer membrane</keyword>
<dbReference type="InterPro" id="IPR012910">
    <property type="entry name" value="Plug_dom"/>
</dbReference>
<proteinExistence type="inferred from homology"/>
<dbReference type="GO" id="GO:0044718">
    <property type="term" value="P:siderophore transmembrane transport"/>
    <property type="evidence" value="ECO:0007669"/>
    <property type="project" value="TreeGrafter"/>
</dbReference>
<dbReference type="Proteomes" id="UP000271631">
    <property type="component" value="Unassembled WGS sequence"/>
</dbReference>
<evidence type="ECO:0000313" key="12">
    <source>
        <dbReference type="EMBL" id="RMV30754.1"/>
    </source>
</evidence>
<dbReference type="GO" id="GO:0009279">
    <property type="term" value="C:cell outer membrane"/>
    <property type="evidence" value="ECO:0007669"/>
    <property type="project" value="UniProtKB-SubCell"/>
</dbReference>
<reference evidence="12 13" key="1">
    <citation type="submission" date="2018-08" db="EMBL/GenBank/DDBJ databases">
        <title>Recombination of ecologically and evolutionarily significant loci maintains genetic cohesion in the Pseudomonas syringae species complex.</title>
        <authorList>
            <person name="Dillon M."/>
            <person name="Thakur S."/>
            <person name="Almeida R.N.D."/>
            <person name="Weir B.S."/>
            <person name="Guttman D.S."/>
        </authorList>
    </citation>
    <scope>NUCLEOTIDE SEQUENCE [LARGE SCALE GENOMIC DNA]</scope>
    <source>
        <strain evidence="12 13">ICMP 11281</strain>
    </source>
</reference>
<keyword evidence="6 8" id="KW-0472">Membrane</keyword>
<dbReference type="PROSITE" id="PS52016">
    <property type="entry name" value="TONB_DEPENDENT_REC_3"/>
    <property type="match status" value="1"/>
</dbReference>
<comment type="subcellular location">
    <subcellularLocation>
        <location evidence="1 8">Cell outer membrane</location>
        <topology evidence="1 8">Multi-pass membrane protein</topology>
    </subcellularLocation>
</comment>
<dbReference type="InterPro" id="IPR000531">
    <property type="entry name" value="Beta-barrel_TonB"/>
</dbReference>
<organism evidence="12 13">
    <name type="scientific">Pseudomonas syringae pv. maculicola</name>
    <dbReference type="NCBI Taxonomy" id="59511"/>
    <lineage>
        <taxon>Bacteria</taxon>
        <taxon>Pseudomonadati</taxon>
        <taxon>Pseudomonadota</taxon>
        <taxon>Gammaproteobacteria</taxon>
        <taxon>Pseudomonadales</taxon>
        <taxon>Pseudomonadaceae</taxon>
        <taxon>Pseudomonas</taxon>
    </lineage>
</organism>
<accession>A0A2V4PKA7</accession>
<evidence type="ECO:0000313" key="13">
    <source>
        <dbReference type="Proteomes" id="UP000271631"/>
    </source>
</evidence>